<evidence type="ECO:0000256" key="2">
    <source>
        <dbReference type="ARBA" id="ARBA00022801"/>
    </source>
</evidence>
<reference evidence="8 9" key="1">
    <citation type="submission" date="2016-07" db="EMBL/GenBank/DDBJ databases">
        <title>Pervasive Adenine N6-methylation of Active Genes in Fungi.</title>
        <authorList>
            <consortium name="DOE Joint Genome Institute"/>
            <person name="Mondo S.J."/>
            <person name="Dannebaum R.O."/>
            <person name="Kuo R.C."/>
            <person name="Labutti K."/>
            <person name="Haridas S."/>
            <person name="Kuo A."/>
            <person name="Salamov A."/>
            <person name="Ahrendt S.R."/>
            <person name="Lipzen A."/>
            <person name="Sullivan W."/>
            <person name="Andreopoulos W.B."/>
            <person name="Clum A."/>
            <person name="Lindquist E."/>
            <person name="Daum C."/>
            <person name="Ramamoorthy G.K."/>
            <person name="Gryganskyi A."/>
            <person name="Culley D."/>
            <person name="Magnuson J.K."/>
            <person name="James T.Y."/>
            <person name="O'Malley M.A."/>
            <person name="Stajich J.E."/>
            <person name="Spatafora J.W."/>
            <person name="Visel A."/>
            <person name="Grigoriev I.V."/>
        </authorList>
    </citation>
    <scope>NUCLEOTIDE SEQUENCE [LARGE SCALE GENOMIC DNA]</scope>
    <source>
        <strain evidence="8 9">ATCC 12442</strain>
    </source>
</reference>
<dbReference type="Pfam" id="PF17846">
    <property type="entry name" value="XRN_M"/>
    <property type="match status" value="1"/>
</dbReference>
<comment type="caution">
    <text evidence="8">The sequence shown here is derived from an EMBL/GenBank/DDBJ whole genome shotgun (WGS) entry which is preliminary data.</text>
</comment>
<dbReference type="STRING" id="61395.A0A1Y1W2M0"/>
<dbReference type="PANTHER" id="PTHR12341">
    <property type="entry name" value="5'-&gt;3' EXORIBONUCLEASE"/>
    <property type="match status" value="1"/>
</dbReference>
<dbReference type="InterPro" id="IPR004859">
    <property type="entry name" value="Xrn1_N"/>
</dbReference>
<dbReference type="InterPro" id="IPR027073">
    <property type="entry name" value="5_3_exoribonuclease"/>
</dbReference>
<comment type="similarity">
    <text evidence="4">Belongs to the 5'-3' exonuclease family.</text>
</comment>
<dbReference type="PANTHER" id="PTHR12341:SF7">
    <property type="entry name" value="5'-3' EXORIBONUCLEASE 1"/>
    <property type="match status" value="1"/>
</dbReference>
<keyword evidence="3" id="KW-0269">Exonuclease</keyword>
<sequence>MDDKWRQVKVVLSGYRDPGEGEQKIMRYLESTRDTRFQHCVWSNDADTVLLERTPNGVPTYTVVDIDELESQLVKRYAPTQEITGNIVRRQKFIDDLVFMSFLAGNDFLPPAVNMQTTDSDALDRLWRLYAGSPLVDMNIHDRGVINVDAFRILLDLLEVEYEQRDFRKHIGVMSLGSQLTALRIRRLAWDSQRHQLSNSESATATETEVLLEEVVEKRPRKKKRGKESKSERRARKAVKQKQDLPFASDTELEVKLLPEAAPLDEIFPVYVPLGECRSEPTLKYDGKPLLSPILLSATQFITDFAAKKPTMPVCEIIGYVNSGKLRWLQSMARAQGLEPKLVGPSDVEYEGMCRKWKLQRASKASDILLSTAMVVIGDIDYCPPSHILTLIHAEDTPASTTIALVSDNDWDILYADAKTEHRREQEHHEWRLRRYMQTYRTADAAFISHLCKHYALAVGWTAQYYFAQTVPSWHYAWPRDIESMGTAPMFSDFQLYIEAFAEVWSSVPRSDQPPPLPREHMLSVLPKEAWKLLDADEQQWAQMLAGQQYSESARKVVRARMENRLEDIACVRIWF</sequence>
<dbReference type="GO" id="GO:0004534">
    <property type="term" value="F:5'-3' RNA exonuclease activity"/>
    <property type="evidence" value="ECO:0007669"/>
    <property type="project" value="TreeGrafter"/>
</dbReference>
<keyword evidence="9" id="KW-1185">Reference proteome</keyword>
<dbReference type="GO" id="GO:0005634">
    <property type="term" value="C:nucleus"/>
    <property type="evidence" value="ECO:0007669"/>
    <property type="project" value="TreeGrafter"/>
</dbReference>
<accession>A0A1Y1W2M0</accession>
<feature type="domain" description="Xrn1 helical" evidence="7">
    <location>
        <begin position="91"/>
        <end position="252"/>
    </location>
</feature>
<dbReference type="GO" id="GO:0000956">
    <property type="term" value="P:nuclear-transcribed mRNA catabolic process"/>
    <property type="evidence" value="ECO:0007669"/>
    <property type="project" value="TreeGrafter"/>
</dbReference>
<feature type="domain" description="Xrn1 N-terminal" evidence="6">
    <location>
        <begin position="2"/>
        <end position="51"/>
    </location>
</feature>
<dbReference type="EMBL" id="MCFD01000012">
    <property type="protein sequence ID" value="ORX67525.1"/>
    <property type="molecule type" value="Genomic_DNA"/>
</dbReference>
<dbReference type="RefSeq" id="XP_040741412.1">
    <property type="nucleotide sequence ID" value="XM_040888254.1"/>
</dbReference>
<dbReference type="GeneID" id="63804902"/>
<protein>
    <recommendedName>
        <fullName evidence="10">Xrn1 N-terminal domain-containing protein</fullName>
    </recommendedName>
</protein>
<organism evidence="8 9">
    <name type="scientific">Linderina pennispora</name>
    <dbReference type="NCBI Taxonomy" id="61395"/>
    <lineage>
        <taxon>Eukaryota</taxon>
        <taxon>Fungi</taxon>
        <taxon>Fungi incertae sedis</taxon>
        <taxon>Zoopagomycota</taxon>
        <taxon>Kickxellomycotina</taxon>
        <taxon>Kickxellomycetes</taxon>
        <taxon>Kickxellales</taxon>
        <taxon>Kickxellaceae</taxon>
        <taxon>Linderina</taxon>
    </lineage>
</organism>
<evidence type="ECO:0008006" key="10">
    <source>
        <dbReference type="Google" id="ProtNLM"/>
    </source>
</evidence>
<evidence type="ECO:0000256" key="5">
    <source>
        <dbReference type="SAM" id="MobiDB-lite"/>
    </source>
</evidence>
<feature type="region of interest" description="Disordered" evidence="5">
    <location>
        <begin position="216"/>
        <end position="242"/>
    </location>
</feature>
<evidence type="ECO:0000313" key="9">
    <source>
        <dbReference type="Proteomes" id="UP000193922"/>
    </source>
</evidence>
<dbReference type="GO" id="GO:0003723">
    <property type="term" value="F:RNA binding"/>
    <property type="evidence" value="ECO:0007669"/>
    <property type="project" value="TreeGrafter"/>
</dbReference>
<dbReference type="Proteomes" id="UP000193922">
    <property type="component" value="Unassembled WGS sequence"/>
</dbReference>
<evidence type="ECO:0000256" key="1">
    <source>
        <dbReference type="ARBA" id="ARBA00022722"/>
    </source>
</evidence>
<dbReference type="InterPro" id="IPR041412">
    <property type="entry name" value="Xrn1_helical"/>
</dbReference>
<evidence type="ECO:0000256" key="3">
    <source>
        <dbReference type="ARBA" id="ARBA00022839"/>
    </source>
</evidence>
<keyword evidence="2" id="KW-0378">Hydrolase</keyword>
<dbReference type="OrthoDB" id="372487at2759"/>
<dbReference type="Gene3D" id="3.40.50.12390">
    <property type="match status" value="1"/>
</dbReference>
<keyword evidence="1" id="KW-0540">Nuclease</keyword>
<name>A0A1Y1W2M0_9FUNG</name>
<gene>
    <name evidence="8" type="ORF">DL89DRAFT_269323</name>
</gene>
<proteinExistence type="inferred from homology"/>
<dbReference type="AlphaFoldDB" id="A0A1Y1W2M0"/>
<evidence type="ECO:0000313" key="8">
    <source>
        <dbReference type="EMBL" id="ORX67525.1"/>
    </source>
</evidence>
<evidence type="ECO:0000259" key="6">
    <source>
        <dbReference type="Pfam" id="PF03159"/>
    </source>
</evidence>
<dbReference type="Pfam" id="PF03159">
    <property type="entry name" value="XRN_N"/>
    <property type="match status" value="1"/>
</dbReference>
<evidence type="ECO:0000259" key="7">
    <source>
        <dbReference type="Pfam" id="PF17846"/>
    </source>
</evidence>
<evidence type="ECO:0000256" key="4">
    <source>
        <dbReference type="ARBA" id="ARBA00038299"/>
    </source>
</evidence>
<feature type="compositionally biased region" description="Basic residues" evidence="5">
    <location>
        <begin position="219"/>
        <end position="240"/>
    </location>
</feature>